<evidence type="ECO:0000313" key="2">
    <source>
        <dbReference type="EMBL" id="GJF00290.1"/>
    </source>
</evidence>
<comment type="caution">
    <text evidence="2">The sequence shown here is derived from an EMBL/GenBank/DDBJ whole genome shotgun (WGS) entry which is preliminary data.</text>
</comment>
<feature type="region of interest" description="Disordered" evidence="1">
    <location>
        <begin position="34"/>
        <end position="70"/>
    </location>
</feature>
<dbReference type="Proteomes" id="UP000703269">
    <property type="component" value="Unassembled WGS sequence"/>
</dbReference>
<protein>
    <submittedName>
        <fullName evidence="2">Uncharacterized protein</fullName>
    </submittedName>
</protein>
<reference evidence="2 3" key="1">
    <citation type="submission" date="2021-08" db="EMBL/GenBank/DDBJ databases">
        <title>Draft Genome Sequence of Phanerochaete sordida strain YK-624.</title>
        <authorList>
            <person name="Mori T."/>
            <person name="Dohra H."/>
            <person name="Suzuki T."/>
            <person name="Kawagishi H."/>
            <person name="Hirai H."/>
        </authorList>
    </citation>
    <scope>NUCLEOTIDE SEQUENCE [LARGE SCALE GENOMIC DNA]</scope>
    <source>
        <strain evidence="2 3">YK-624</strain>
    </source>
</reference>
<feature type="compositionally biased region" description="Polar residues" evidence="1">
    <location>
        <begin position="46"/>
        <end position="62"/>
    </location>
</feature>
<accession>A0A9P3GTD6</accession>
<sequence length="70" mass="7255">MGCAPADGDYQALASALADVGCRMGNLCLPPHQAATTDAERRQHQMGLTTQTASATRSNAPASETMGLYT</sequence>
<gene>
    <name evidence="2" type="ORF">PsYK624_165740</name>
</gene>
<evidence type="ECO:0000313" key="3">
    <source>
        <dbReference type="Proteomes" id="UP000703269"/>
    </source>
</evidence>
<organism evidence="2 3">
    <name type="scientific">Phanerochaete sordida</name>
    <dbReference type="NCBI Taxonomy" id="48140"/>
    <lineage>
        <taxon>Eukaryota</taxon>
        <taxon>Fungi</taxon>
        <taxon>Dikarya</taxon>
        <taxon>Basidiomycota</taxon>
        <taxon>Agaricomycotina</taxon>
        <taxon>Agaricomycetes</taxon>
        <taxon>Polyporales</taxon>
        <taxon>Phanerochaetaceae</taxon>
        <taxon>Phanerochaete</taxon>
    </lineage>
</organism>
<proteinExistence type="predicted"/>
<dbReference type="AlphaFoldDB" id="A0A9P3GTD6"/>
<keyword evidence="3" id="KW-1185">Reference proteome</keyword>
<evidence type="ECO:0000256" key="1">
    <source>
        <dbReference type="SAM" id="MobiDB-lite"/>
    </source>
</evidence>
<dbReference type="EMBL" id="BPQB01000144">
    <property type="protein sequence ID" value="GJF00290.1"/>
    <property type="molecule type" value="Genomic_DNA"/>
</dbReference>
<name>A0A9P3GTD6_9APHY</name>